<reference evidence="2" key="1">
    <citation type="submission" date="2014-05" db="EMBL/GenBank/DDBJ databases">
        <authorList>
            <person name="Chronopoulou M."/>
        </authorList>
    </citation>
    <scope>NUCLEOTIDE SEQUENCE</scope>
    <source>
        <tissue evidence="2">Whole organism</tissue>
    </source>
</reference>
<evidence type="ECO:0000256" key="1">
    <source>
        <dbReference type="SAM" id="Phobius"/>
    </source>
</evidence>
<feature type="transmembrane region" description="Helical" evidence="1">
    <location>
        <begin position="22"/>
        <end position="40"/>
    </location>
</feature>
<keyword evidence="1" id="KW-0812">Transmembrane</keyword>
<protein>
    <submittedName>
        <fullName evidence="2">Uncharacterized protein</fullName>
    </submittedName>
</protein>
<dbReference type="EMBL" id="HACA01030408">
    <property type="protein sequence ID" value="CDW47769.1"/>
    <property type="molecule type" value="Transcribed_RNA"/>
</dbReference>
<evidence type="ECO:0000313" key="2">
    <source>
        <dbReference type="EMBL" id="CDW47769.1"/>
    </source>
</evidence>
<keyword evidence="1" id="KW-1133">Transmembrane helix</keyword>
<organism evidence="2">
    <name type="scientific">Lepeophtheirus salmonis</name>
    <name type="common">Salmon louse</name>
    <name type="synonym">Caligus salmonis</name>
    <dbReference type="NCBI Taxonomy" id="72036"/>
    <lineage>
        <taxon>Eukaryota</taxon>
        <taxon>Metazoa</taxon>
        <taxon>Ecdysozoa</taxon>
        <taxon>Arthropoda</taxon>
        <taxon>Crustacea</taxon>
        <taxon>Multicrustacea</taxon>
        <taxon>Hexanauplia</taxon>
        <taxon>Copepoda</taxon>
        <taxon>Siphonostomatoida</taxon>
        <taxon>Caligidae</taxon>
        <taxon>Lepeophtheirus</taxon>
    </lineage>
</organism>
<keyword evidence="1" id="KW-0472">Membrane</keyword>
<dbReference type="AlphaFoldDB" id="A0A0K2VB93"/>
<accession>A0A0K2VB93</accession>
<name>A0A0K2VB93_LEPSM</name>
<sequence length="56" mass="6478">MIELASVKITMYHPVILKSTDLLVLHVISCAFFVGLEKLLKLFIMMKRKVLFTKLI</sequence>
<proteinExistence type="predicted"/>